<evidence type="ECO:0000313" key="2">
    <source>
        <dbReference type="EMBL" id="CAI4013012.1"/>
    </source>
</evidence>
<reference evidence="3" key="2">
    <citation type="submission" date="2024-04" db="EMBL/GenBank/DDBJ databases">
        <authorList>
            <person name="Chen Y."/>
            <person name="Shah S."/>
            <person name="Dougan E. K."/>
            <person name="Thang M."/>
            <person name="Chan C."/>
        </authorList>
    </citation>
    <scope>NUCLEOTIDE SEQUENCE [LARGE SCALE GENOMIC DNA]</scope>
</reference>
<feature type="compositionally biased region" description="Basic and acidic residues" evidence="1">
    <location>
        <begin position="14"/>
        <end position="27"/>
    </location>
</feature>
<accession>A0A9P1DMD7</accession>
<dbReference type="EMBL" id="CAMXCT010005669">
    <property type="protein sequence ID" value="CAI4013012.1"/>
    <property type="molecule type" value="Genomic_DNA"/>
</dbReference>
<feature type="compositionally biased region" description="Pro residues" evidence="1">
    <location>
        <begin position="106"/>
        <end position="117"/>
    </location>
</feature>
<name>A0A9P1DMD7_9DINO</name>
<evidence type="ECO:0000256" key="1">
    <source>
        <dbReference type="SAM" id="MobiDB-lite"/>
    </source>
</evidence>
<sequence>MSKDPGRLLWCPNVRKEPEGPNRRLDPEGYGGQSSLMHSPRHSARGGHSSEPLQRTRVTHHLPPEILWKQSTEVDMGSTLPFQEAQVADLLPLPTQPSGPTEPVGPTAPGPTGPGPGPQNLEALKVPLEEAKALRVNTVDSAEESTELANFLGFMGASMDSTSFQKDVSQVRDWLGVSSSRDA</sequence>
<reference evidence="2" key="1">
    <citation type="submission" date="2022-10" db="EMBL/GenBank/DDBJ databases">
        <authorList>
            <person name="Chen Y."/>
            <person name="Dougan E. K."/>
            <person name="Chan C."/>
            <person name="Rhodes N."/>
            <person name="Thang M."/>
        </authorList>
    </citation>
    <scope>NUCLEOTIDE SEQUENCE</scope>
</reference>
<dbReference type="Proteomes" id="UP001152797">
    <property type="component" value="Unassembled WGS sequence"/>
</dbReference>
<evidence type="ECO:0000313" key="3">
    <source>
        <dbReference type="EMBL" id="CAL1166387.1"/>
    </source>
</evidence>
<keyword evidence="4" id="KW-1185">Reference proteome</keyword>
<dbReference type="AlphaFoldDB" id="A0A9P1DMD7"/>
<protein>
    <submittedName>
        <fullName evidence="2">Uncharacterized protein</fullName>
    </submittedName>
</protein>
<dbReference type="EMBL" id="CAMXCT020005669">
    <property type="protein sequence ID" value="CAL1166387.1"/>
    <property type="molecule type" value="Genomic_DNA"/>
</dbReference>
<gene>
    <name evidence="2" type="ORF">C1SCF055_LOCUS38021</name>
</gene>
<feature type="region of interest" description="Disordered" evidence="1">
    <location>
        <begin position="1"/>
        <end position="64"/>
    </location>
</feature>
<feature type="region of interest" description="Disordered" evidence="1">
    <location>
        <begin position="77"/>
        <end position="122"/>
    </location>
</feature>
<organism evidence="2">
    <name type="scientific">Cladocopium goreaui</name>
    <dbReference type="NCBI Taxonomy" id="2562237"/>
    <lineage>
        <taxon>Eukaryota</taxon>
        <taxon>Sar</taxon>
        <taxon>Alveolata</taxon>
        <taxon>Dinophyceae</taxon>
        <taxon>Suessiales</taxon>
        <taxon>Symbiodiniaceae</taxon>
        <taxon>Cladocopium</taxon>
    </lineage>
</organism>
<evidence type="ECO:0000313" key="4">
    <source>
        <dbReference type="Proteomes" id="UP001152797"/>
    </source>
</evidence>
<comment type="caution">
    <text evidence="2">The sequence shown here is derived from an EMBL/GenBank/DDBJ whole genome shotgun (WGS) entry which is preliminary data.</text>
</comment>
<dbReference type="EMBL" id="CAMXCT030005669">
    <property type="protein sequence ID" value="CAL4800324.1"/>
    <property type="molecule type" value="Genomic_DNA"/>
</dbReference>
<proteinExistence type="predicted"/>